<proteinExistence type="predicted"/>
<organism evidence="2 3">
    <name type="scientific">Rhodococcus oryzae</name>
    <dbReference type="NCBI Taxonomy" id="2571143"/>
    <lineage>
        <taxon>Bacteria</taxon>
        <taxon>Bacillati</taxon>
        <taxon>Actinomycetota</taxon>
        <taxon>Actinomycetes</taxon>
        <taxon>Mycobacteriales</taxon>
        <taxon>Nocardiaceae</taxon>
        <taxon>Rhodococcus</taxon>
    </lineage>
</organism>
<feature type="signal peptide" evidence="1">
    <location>
        <begin position="1"/>
        <end position="25"/>
    </location>
</feature>
<dbReference type="EMBL" id="SUMD01000006">
    <property type="protein sequence ID" value="TJZ77013.1"/>
    <property type="molecule type" value="Genomic_DNA"/>
</dbReference>
<feature type="chain" id="PRO_5047468506" evidence="1">
    <location>
        <begin position="26"/>
        <end position="368"/>
    </location>
</feature>
<dbReference type="Proteomes" id="UP000305109">
    <property type="component" value="Unassembled WGS sequence"/>
</dbReference>
<protein>
    <submittedName>
        <fullName evidence="2">Uncharacterized protein</fullName>
    </submittedName>
</protein>
<dbReference type="InterPro" id="IPR043504">
    <property type="entry name" value="Peptidase_S1_PA_chymotrypsin"/>
</dbReference>
<keyword evidence="3" id="KW-1185">Reference proteome</keyword>
<dbReference type="SUPFAM" id="SSF50494">
    <property type="entry name" value="Trypsin-like serine proteases"/>
    <property type="match status" value="1"/>
</dbReference>
<keyword evidence="1" id="KW-0732">Signal</keyword>
<reference evidence="2 3" key="1">
    <citation type="submission" date="2019-04" db="EMBL/GenBank/DDBJ databases">
        <title>Rhodococcus oryzae sp. nov., a novel actinomycete isolated from rhizosphere soil of rice (Oryza sativa L.).</title>
        <authorList>
            <person name="Li C."/>
        </authorList>
    </citation>
    <scope>NUCLEOTIDE SEQUENCE [LARGE SCALE GENOMIC DNA]</scope>
    <source>
        <strain evidence="2 3">NEAU-CX67</strain>
    </source>
</reference>
<gene>
    <name evidence="2" type="ORF">FCG67_14250</name>
</gene>
<dbReference type="RefSeq" id="WP_136910415.1">
    <property type="nucleotide sequence ID" value="NZ_SUMD01000006.1"/>
</dbReference>
<name>A0ABY2RIH1_9NOCA</name>
<sequence>MKRATRLLAGVFATLALTVGLTATTAGTAAAIGTNQSPRGYPAYSPDAVPSAYPGQFIDFTGDMTPHPTAANTYKYMGFFCTLGAVGTDAAGRKIGITAGHCNQAPQWVPDPDRPGELKPPGQKLTTSGDVCTVESTTCISYPDYPKYPGAPLGEPVTTNGHPVFDVNAVKWAQDHNLAPVKPIGWIRWVNKDTFKSDGTLNLNSTTDYMVIEFAPEVQLSSQVRDKDGQNVHQGGGGLFKVNSIYSDAGGAPALPPLSNTFISSTWIENYGARSDRTPTLLSAAVNPGAIGLVTNGMLRTFAGSQGGDSGGPVVMKGTSKWVGITAGSETGIVFPYYTTSAKNILENLNGHAVPAGTAGKGFTITNN</sequence>
<comment type="caution">
    <text evidence="2">The sequence shown here is derived from an EMBL/GenBank/DDBJ whole genome shotgun (WGS) entry which is preliminary data.</text>
</comment>
<accession>A0ABY2RIH1</accession>
<evidence type="ECO:0000313" key="3">
    <source>
        <dbReference type="Proteomes" id="UP000305109"/>
    </source>
</evidence>
<dbReference type="InterPro" id="IPR009003">
    <property type="entry name" value="Peptidase_S1_PA"/>
</dbReference>
<dbReference type="Gene3D" id="2.40.10.10">
    <property type="entry name" value="Trypsin-like serine proteases"/>
    <property type="match status" value="1"/>
</dbReference>
<evidence type="ECO:0000313" key="2">
    <source>
        <dbReference type="EMBL" id="TJZ77013.1"/>
    </source>
</evidence>
<evidence type="ECO:0000256" key="1">
    <source>
        <dbReference type="SAM" id="SignalP"/>
    </source>
</evidence>